<feature type="transmembrane region" description="Helical" evidence="3">
    <location>
        <begin position="141"/>
        <end position="160"/>
    </location>
</feature>
<feature type="transmembrane region" description="Helical" evidence="3">
    <location>
        <begin position="495"/>
        <end position="520"/>
    </location>
</feature>
<dbReference type="SUPFAM" id="SSF103473">
    <property type="entry name" value="MFS general substrate transporter"/>
    <property type="match status" value="2"/>
</dbReference>
<dbReference type="PANTHER" id="PTHR11360">
    <property type="entry name" value="MONOCARBOXYLATE TRANSPORTER"/>
    <property type="match status" value="1"/>
</dbReference>
<name>A0AAW1IU87_POPJA</name>
<evidence type="ECO:0008006" key="6">
    <source>
        <dbReference type="Google" id="ProtNLM"/>
    </source>
</evidence>
<reference evidence="4 5" key="1">
    <citation type="journal article" date="2024" name="BMC Genomics">
        <title>De novo assembly and annotation of Popillia japonica's genome with initial clues to its potential as an invasive pest.</title>
        <authorList>
            <person name="Cucini C."/>
            <person name="Boschi S."/>
            <person name="Funari R."/>
            <person name="Cardaioli E."/>
            <person name="Iannotti N."/>
            <person name="Marturano G."/>
            <person name="Paoli F."/>
            <person name="Bruttini M."/>
            <person name="Carapelli A."/>
            <person name="Frati F."/>
            <person name="Nardi F."/>
        </authorList>
    </citation>
    <scope>NUCLEOTIDE SEQUENCE [LARGE SCALE GENOMIC DNA]</scope>
    <source>
        <strain evidence="4">DMR45628</strain>
    </source>
</reference>
<feature type="transmembrane region" description="Helical" evidence="3">
    <location>
        <begin position="12"/>
        <end position="35"/>
    </location>
</feature>
<feature type="region of interest" description="Disordered" evidence="2">
    <location>
        <begin position="227"/>
        <end position="264"/>
    </location>
</feature>
<feature type="compositionally biased region" description="Basic and acidic residues" evidence="2">
    <location>
        <begin position="251"/>
        <end position="261"/>
    </location>
</feature>
<feature type="transmembrane region" description="Helical" evidence="3">
    <location>
        <begin position="172"/>
        <end position="195"/>
    </location>
</feature>
<keyword evidence="3" id="KW-1133">Transmembrane helix</keyword>
<feature type="transmembrane region" description="Helical" evidence="3">
    <location>
        <begin position="55"/>
        <end position="74"/>
    </location>
</feature>
<dbReference type="InterPro" id="IPR036259">
    <property type="entry name" value="MFS_trans_sf"/>
</dbReference>
<proteinExistence type="predicted"/>
<protein>
    <recommendedName>
        <fullName evidence="6">Monocarboxylate transporter 9</fullName>
    </recommendedName>
</protein>
<feature type="transmembrane region" description="Helical" evidence="3">
    <location>
        <begin position="107"/>
        <end position="129"/>
    </location>
</feature>
<feature type="coiled-coil region" evidence="1">
    <location>
        <begin position="342"/>
        <end position="369"/>
    </location>
</feature>
<dbReference type="InterPro" id="IPR011701">
    <property type="entry name" value="MFS"/>
</dbReference>
<evidence type="ECO:0000256" key="1">
    <source>
        <dbReference type="SAM" id="Coils"/>
    </source>
</evidence>
<dbReference type="EMBL" id="JASPKY010000545">
    <property type="protein sequence ID" value="KAK9693337.1"/>
    <property type="molecule type" value="Genomic_DNA"/>
</dbReference>
<evidence type="ECO:0000256" key="3">
    <source>
        <dbReference type="SAM" id="Phobius"/>
    </source>
</evidence>
<gene>
    <name evidence="4" type="ORF">QE152_g34275</name>
</gene>
<keyword evidence="1" id="KW-0175">Coiled coil</keyword>
<evidence type="ECO:0000313" key="5">
    <source>
        <dbReference type="Proteomes" id="UP001458880"/>
    </source>
</evidence>
<evidence type="ECO:0000313" key="4">
    <source>
        <dbReference type="EMBL" id="KAK9693337.1"/>
    </source>
</evidence>
<evidence type="ECO:0000256" key="2">
    <source>
        <dbReference type="SAM" id="MobiDB-lite"/>
    </source>
</evidence>
<keyword evidence="3" id="KW-0812">Transmembrane</keyword>
<dbReference type="Gene3D" id="1.20.1250.20">
    <property type="entry name" value="MFS general substrate transporter like domains"/>
    <property type="match status" value="2"/>
</dbReference>
<keyword evidence="5" id="KW-1185">Reference proteome</keyword>
<feature type="transmembrane region" description="Helical" evidence="3">
    <location>
        <begin position="83"/>
        <end position="101"/>
    </location>
</feature>
<organism evidence="4 5">
    <name type="scientific">Popillia japonica</name>
    <name type="common">Japanese beetle</name>
    <dbReference type="NCBI Taxonomy" id="7064"/>
    <lineage>
        <taxon>Eukaryota</taxon>
        <taxon>Metazoa</taxon>
        <taxon>Ecdysozoa</taxon>
        <taxon>Arthropoda</taxon>
        <taxon>Hexapoda</taxon>
        <taxon>Insecta</taxon>
        <taxon>Pterygota</taxon>
        <taxon>Neoptera</taxon>
        <taxon>Endopterygota</taxon>
        <taxon>Coleoptera</taxon>
        <taxon>Polyphaga</taxon>
        <taxon>Scarabaeiformia</taxon>
        <taxon>Scarabaeidae</taxon>
        <taxon>Rutelinae</taxon>
        <taxon>Popillia</taxon>
    </lineage>
</organism>
<keyword evidence="3" id="KW-0472">Membrane</keyword>
<dbReference type="InterPro" id="IPR050327">
    <property type="entry name" value="Proton-linked_MCT"/>
</dbReference>
<dbReference type="GO" id="GO:0008028">
    <property type="term" value="F:monocarboxylic acid transmembrane transporter activity"/>
    <property type="evidence" value="ECO:0007669"/>
    <property type="project" value="TreeGrafter"/>
</dbReference>
<dbReference type="Proteomes" id="UP001458880">
    <property type="component" value="Unassembled WGS sequence"/>
</dbReference>
<sequence>MARVELVPPDGGFAWIVMLAYALSNLITIPIAQGFGLVFKDRFRDLGFTATDTATIMNSSMGISMFSGLFNAALIRHFGYRKVALTSATLIIVGLILVAYADSFFKYLASYGFITSLGMGMAMSAYSFALNCYFKQNRARAVGYSMTICGIGPMSAYSFALNCYFKQNRARAVGYSMTICGIGPIIMPQIFSFLITRFGTTGAVIPIKWHMKKRVIEEVDEDNKLLETTNSTRRHSESNTHKKREASMFSLDHRRHSESNTHKKREASMFSLDHLLLDMQSVYGMDTSLGGSVHSLYSDNRGFYLRSASISSHRRFSQQLLKKMYQSDNDLVQISAPRLEETKITEVKKEDYETKVEEEKKEITILERIAKILVKTFDLSLLKDPIYVNIMVGMSCAVFAEMNFSLLTPFIMQDFGLDTQQIATFMSTISVADNIFLLNDWLQLLACKTPLIAVIPEYIPIERLAAALGMQNTFNSILMWVGGSVIGFLRDVLGSFKYCIVAINLMTFSTVVMWSIEFIYQKLKSKQQSSHNTTEDIQL</sequence>
<comment type="caution">
    <text evidence="4">The sequence shown here is derived from an EMBL/GenBank/DDBJ whole genome shotgun (WGS) entry which is preliminary data.</text>
</comment>
<dbReference type="AlphaFoldDB" id="A0AAW1IU87"/>
<dbReference type="Pfam" id="PF07690">
    <property type="entry name" value="MFS_1"/>
    <property type="match status" value="1"/>
</dbReference>
<accession>A0AAW1IU87</accession>
<dbReference type="PANTHER" id="PTHR11360:SF237">
    <property type="entry name" value="MONOCARBOXYLATE TRANSPORTER 12-B-LIKE PROTEIN"/>
    <property type="match status" value="1"/>
</dbReference>